<dbReference type="GO" id="GO:0016491">
    <property type="term" value="F:oxidoreductase activity"/>
    <property type="evidence" value="ECO:0007669"/>
    <property type="project" value="InterPro"/>
</dbReference>
<reference evidence="2 3" key="1">
    <citation type="submission" date="2019-09" db="EMBL/GenBank/DDBJ databases">
        <title>Draft genome sequence of Pseudomonas brenneri CCUG 51514(T).</title>
        <authorList>
            <person name="Tunovic T."/>
            <person name="Pineiro-Iglesias B."/>
            <person name="Unosson C."/>
            <person name="Inganas E."/>
            <person name="Ohlen M."/>
            <person name="Cardew S."/>
            <person name="Jensie-Markopoulos S."/>
            <person name="Salva-Serra F."/>
            <person name="Jaen-Luchoro D."/>
            <person name="Svensson-Stadler L."/>
            <person name="Chun J."/>
            <person name="Moore E."/>
        </authorList>
    </citation>
    <scope>NUCLEOTIDE SEQUENCE [LARGE SCALE GENOMIC DNA]</scope>
    <source>
        <strain evidence="2 3">CCUG 51514</strain>
    </source>
</reference>
<feature type="domain" description="NADH:flavin oxidoreductase/NADH oxidase N-terminal" evidence="1">
    <location>
        <begin position="8"/>
        <end position="301"/>
    </location>
</feature>
<evidence type="ECO:0000259" key="1">
    <source>
        <dbReference type="Pfam" id="PF00724"/>
    </source>
</evidence>
<dbReference type="EMBL" id="VUOL01000010">
    <property type="protein sequence ID" value="KAA2228612.1"/>
    <property type="molecule type" value="Genomic_DNA"/>
</dbReference>
<dbReference type="PANTHER" id="PTHR22893">
    <property type="entry name" value="NADH OXIDOREDUCTASE-RELATED"/>
    <property type="match status" value="1"/>
</dbReference>
<dbReference type="PANTHER" id="PTHR22893:SF91">
    <property type="entry name" value="NADPH DEHYDROGENASE 2-RELATED"/>
    <property type="match status" value="1"/>
</dbReference>
<dbReference type="InterPro" id="IPR045247">
    <property type="entry name" value="Oye-like"/>
</dbReference>
<organism evidence="2 3">
    <name type="scientific">Pseudomonas brenneri</name>
    <dbReference type="NCBI Taxonomy" id="129817"/>
    <lineage>
        <taxon>Bacteria</taxon>
        <taxon>Pseudomonadati</taxon>
        <taxon>Pseudomonadota</taxon>
        <taxon>Gammaproteobacteria</taxon>
        <taxon>Pseudomonadales</taxon>
        <taxon>Pseudomonadaceae</taxon>
        <taxon>Pseudomonas</taxon>
    </lineage>
</organism>
<evidence type="ECO:0000313" key="3">
    <source>
        <dbReference type="Proteomes" id="UP000325296"/>
    </source>
</evidence>
<accession>A0A5B2UQB2</accession>
<dbReference type="Gene3D" id="3.20.20.70">
    <property type="entry name" value="Aldolase class I"/>
    <property type="match status" value="1"/>
</dbReference>
<dbReference type="GO" id="GO:0010181">
    <property type="term" value="F:FMN binding"/>
    <property type="evidence" value="ECO:0007669"/>
    <property type="project" value="InterPro"/>
</dbReference>
<comment type="caution">
    <text evidence="2">The sequence shown here is derived from an EMBL/GenBank/DDBJ whole genome shotgun (WGS) entry which is preliminary data.</text>
</comment>
<sequence length="336" mass="36411">MHSVTTRLLTPLDIGTVTLKNRRIFTPQVPSSSQSARPCSVQCVDAGLVIASGAPVCPEGQGHTDASGLYSAEQVAGWKVVTDRFHQAGCLIAAQLWHVGRVSHRDLQPDNHPPLAPSAIRARSEVFICNGQGAGIGVPAASPRQMTLADIHVTQQAFVDAAINAMAAGFDLVEIHGASGYLIEQFLATGTNLRQDEYGGSLESRARFLLEIVDQLIRVLGAQRIGVRLSPWGTLNDIEDREPHAMALYLAEELNHRNIAYLHLVQWLPGTGPAYPEGFCRWLRAAFKNPLIVCANPDSENSERRLLQGLADAVATTTLSRRCACDSKPQETAAWI</sequence>
<dbReference type="InterPro" id="IPR013785">
    <property type="entry name" value="Aldolase_TIM"/>
</dbReference>
<evidence type="ECO:0000313" key="2">
    <source>
        <dbReference type="EMBL" id="KAA2228612.1"/>
    </source>
</evidence>
<dbReference type="InterPro" id="IPR001155">
    <property type="entry name" value="OxRdtase_FMN_N"/>
</dbReference>
<dbReference type="AlphaFoldDB" id="A0A5B2UQB2"/>
<name>A0A5B2UQB2_9PSED</name>
<dbReference type="GO" id="GO:0005829">
    <property type="term" value="C:cytosol"/>
    <property type="evidence" value="ECO:0007669"/>
    <property type="project" value="TreeGrafter"/>
</dbReference>
<dbReference type="RefSeq" id="WP_082445547.1">
    <property type="nucleotide sequence ID" value="NZ_BMNU01000006.1"/>
</dbReference>
<protein>
    <submittedName>
        <fullName evidence="2">Alkene reductase</fullName>
    </submittedName>
</protein>
<proteinExistence type="predicted"/>
<dbReference type="Pfam" id="PF00724">
    <property type="entry name" value="Oxidored_FMN"/>
    <property type="match status" value="1"/>
</dbReference>
<dbReference type="SUPFAM" id="SSF51395">
    <property type="entry name" value="FMN-linked oxidoreductases"/>
    <property type="match status" value="1"/>
</dbReference>
<gene>
    <name evidence="2" type="ORF">F1720_18545</name>
</gene>
<dbReference type="Proteomes" id="UP000325296">
    <property type="component" value="Unassembled WGS sequence"/>
</dbReference>